<accession>A0A223V670</accession>
<feature type="transmembrane region" description="Helical" evidence="1">
    <location>
        <begin position="141"/>
        <end position="162"/>
    </location>
</feature>
<sequence>MRFVVLNVEESNHIQNLNRKEIYWLIGTIGLFIFLIFAILGLDGFKTDSTLEINIHDTYFIIANFHFVALIFVFTFFVVYLLRTIRRKFKNITANLILMMVTVAFILVLGKTIGILDFFSVPSDNKTFVQEKNPVGQVMRIFSIIFLGLQIALLILLAYCGFETGRNHNPGK</sequence>
<organism evidence="2 3">
    <name type="scientific">Maribacter cobaltidurans</name>
    <dbReference type="NCBI Taxonomy" id="1178778"/>
    <lineage>
        <taxon>Bacteria</taxon>
        <taxon>Pseudomonadati</taxon>
        <taxon>Bacteroidota</taxon>
        <taxon>Flavobacteriia</taxon>
        <taxon>Flavobacteriales</taxon>
        <taxon>Flavobacteriaceae</taxon>
        <taxon>Maribacter</taxon>
    </lineage>
</organism>
<dbReference type="Gene3D" id="1.20.210.10">
    <property type="entry name" value="Cytochrome c oxidase-like, subunit I domain"/>
    <property type="match status" value="1"/>
</dbReference>
<dbReference type="Proteomes" id="UP000215244">
    <property type="component" value="Chromosome"/>
</dbReference>
<gene>
    <name evidence="2" type="ORF">CJ263_10580</name>
</gene>
<protein>
    <submittedName>
        <fullName evidence="2">Uncharacterized protein</fullName>
    </submittedName>
</protein>
<name>A0A223V670_9FLAO</name>
<keyword evidence="1" id="KW-1133">Transmembrane helix</keyword>
<proteinExistence type="predicted"/>
<feature type="transmembrane region" description="Helical" evidence="1">
    <location>
        <begin position="60"/>
        <end position="82"/>
    </location>
</feature>
<feature type="transmembrane region" description="Helical" evidence="1">
    <location>
        <begin position="21"/>
        <end position="40"/>
    </location>
</feature>
<keyword evidence="1" id="KW-0812">Transmembrane</keyword>
<evidence type="ECO:0000313" key="2">
    <source>
        <dbReference type="EMBL" id="ASV30620.1"/>
    </source>
</evidence>
<evidence type="ECO:0000313" key="3">
    <source>
        <dbReference type="Proteomes" id="UP000215244"/>
    </source>
</evidence>
<dbReference type="EMBL" id="CP022957">
    <property type="protein sequence ID" value="ASV30620.1"/>
    <property type="molecule type" value="Genomic_DNA"/>
</dbReference>
<keyword evidence="1" id="KW-0472">Membrane</keyword>
<evidence type="ECO:0000256" key="1">
    <source>
        <dbReference type="SAM" id="Phobius"/>
    </source>
</evidence>
<dbReference type="KEGG" id="marb:CJ263_10580"/>
<reference evidence="2 3" key="1">
    <citation type="submission" date="2017-08" db="EMBL/GenBank/DDBJ databases">
        <title>The complete genome sequence of Maribacter sp. B1, isolated from deep-sea sediment.</title>
        <authorList>
            <person name="Wu Y.-H."/>
            <person name="Cheng H."/>
            <person name="Xu X.-W."/>
        </authorList>
    </citation>
    <scope>NUCLEOTIDE SEQUENCE [LARGE SCALE GENOMIC DNA]</scope>
    <source>
        <strain evidence="2 3">B1</strain>
    </source>
</reference>
<feature type="transmembrane region" description="Helical" evidence="1">
    <location>
        <begin position="94"/>
        <end position="121"/>
    </location>
</feature>
<keyword evidence="3" id="KW-1185">Reference proteome</keyword>
<dbReference type="InterPro" id="IPR036927">
    <property type="entry name" value="Cyt_c_oxase-like_su1_sf"/>
</dbReference>
<dbReference type="AlphaFoldDB" id="A0A223V670"/>